<gene>
    <name evidence="2" type="ORF">MW084_14745</name>
</gene>
<dbReference type="Proteomes" id="UP001056383">
    <property type="component" value="Chromosome"/>
</dbReference>
<dbReference type="RefSeq" id="WP_010468053.1">
    <property type="nucleotide sequence ID" value="NZ_CP095474.1"/>
</dbReference>
<proteinExistence type="predicted"/>
<protein>
    <submittedName>
        <fullName evidence="2">Uncharacterized protein</fullName>
    </submittedName>
</protein>
<organism evidence="2 3">
    <name type="scientific">Streptomyces sudanensis</name>
    <dbReference type="NCBI Taxonomy" id="436397"/>
    <lineage>
        <taxon>Bacteria</taxon>
        <taxon>Bacillati</taxon>
        <taxon>Actinomycetota</taxon>
        <taxon>Actinomycetes</taxon>
        <taxon>Kitasatosporales</taxon>
        <taxon>Streptomycetaceae</taxon>
        <taxon>Streptomyces</taxon>
    </lineage>
</organism>
<feature type="region of interest" description="Disordered" evidence="1">
    <location>
        <begin position="1"/>
        <end position="24"/>
    </location>
</feature>
<evidence type="ECO:0000313" key="3">
    <source>
        <dbReference type="Proteomes" id="UP001056383"/>
    </source>
</evidence>
<accession>A0ABY4TFD1</accession>
<sequence length="116" mass="12584">MIVDADDKDFDAAPPEQSEINRENDFSVFRFTERMLRPEHGVRAAIWADPGTLPSYADCAALVGAEGTMKDMTMKTGMVVCARTTEGRIARLKAVETSGGALDTTGRFQAVVWNAG</sequence>
<evidence type="ECO:0000256" key="1">
    <source>
        <dbReference type="SAM" id="MobiDB-lite"/>
    </source>
</evidence>
<keyword evidence="3" id="KW-1185">Reference proteome</keyword>
<reference evidence="2" key="1">
    <citation type="submission" date="2022-04" db="EMBL/GenBank/DDBJ databases">
        <title>Systematic whole-genome sequencing reveals an unexpected diversity among actinomycetoma pathogens and provides insights into their antibacterial susceptibilities.</title>
        <authorList>
            <person name="Watson A.K."/>
            <person name="Kepplinger B."/>
            <person name="Bakhiet S.M."/>
            <person name="Mhmoud N.A."/>
            <person name="Chapman J."/>
            <person name="Allenby N."/>
            <person name="Mickiewicz K."/>
            <person name="Goodfellow M."/>
            <person name="Fahal A.H."/>
            <person name="Errington J."/>
        </authorList>
    </citation>
    <scope>NUCLEOTIDE SEQUENCE</scope>
    <source>
        <strain evidence="2">SD 504</strain>
    </source>
</reference>
<dbReference type="EMBL" id="CP095474">
    <property type="protein sequence ID" value="URN16978.1"/>
    <property type="molecule type" value="Genomic_DNA"/>
</dbReference>
<name>A0ABY4TFD1_9ACTN</name>
<evidence type="ECO:0000313" key="2">
    <source>
        <dbReference type="EMBL" id="URN16978.1"/>
    </source>
</evidence>